<evidence type="ECO:0008006" key="3">
    <source>
        <dbReference type="Google" id="ProtNLM"/>
    </source>
</evidence>
<organism evidence="1 2">
    <name type="scientific">Terasakiispira papahanaumokuakeensis</name>
    <dbReference type="NCBI Taxonomy" id="197479"/>
    <lineage>
        <taxon>Bacteria</taxon>
        <taxon>Pseudomonadati</taxon>
        <taxon>Pseudomonadota</taxon>
        <taxon>Gammaproteobacteria</taxon>
        <taxon>Oceanospirillales</taxon>
        <taxon>Terasakiispira</taxon>
    </lineage>
</organism>
<name>A0A1E2V6I4_9GAMM</name>
<gene>
    <name evidence="1" type="ORF">BFW38_02135</name>
</gene>
<comment type="caution">
    <text evidence="1">The sequence shown here is derived from an EMBL/GenBank/DDBJ whole genome shotgun (WGS) entry which is preliminary data.</text>
</comment>
<dbReference type="AlphaFoldDB" id="A0A1E2V6I4"/>
<reference evidence="1 2" key="1">
    <citation type="submission" date="2016-08" db="EMBL/GenBank/DDBJ databases">
        <authorList>
            <person name="Seilhamer J.J."/>
        </authorList>
    </citation>
    <scope>NUCLEOTIDE SEQUENCE [LARGE SCALE GENOMIC DNA]</scope>
    <source>
        <strain evidence="1 2">PH27A</strain>
    </source>
</reference>
<keyword evidence="2" id="KW-1185">Reference proteome</keyword>
<dbReference type="RefSeq" id="WP_068996908.1">
    <property type="nucleotide sequence ID" value="NZ_MDTQ01000001.1"/>
</dbReference>
<evidence type="ECO:0000313" key="1">
    <source>
        <dbReference type="EMBL" id="ODC02523.1"/>
    </source>
</evidence>
<protein>
    <recommendedName>
        <fullName evidence="3">Wadjet protein JetD C-terminal domain-containing protein</fullName>
    </recommendedName>
</protein>
<sequence length="337" mass="38865">MLDAALDWQSPLLQEAAIKLYQQQSIQADEVSAPLISALLDSHWLIADELSQHYVLTDRGATGIEQLLDLRVPHWRRLADHLDEGLGEQRRQMLTKWHFLEERLRSDVPHVLNRNVAEASLGCEAQYLNDPLFNEPLPDIKLTEDRTLHLRGHLDLQLRRESRPAIALSAIWAQLHEAVLSERDLLDVTEPEGDMPFMVMTVEDRGVFMDLPVPDQLLLVWAPGPDTTLVSQLLRWIPQFVPHVHFGHLDHRGLLLAEQLGRESLRPVRRFIPGFWQEYCELYAEPVVSEQARGEPWQGHIKSVALLDFLMREGLWMKQSPLVLDVRLHDEIRRLLG</sequence>
<proteinExistence type="predicted"/>
<accession>A0A1E2V6I4</accession>
<dbReference type="Proteomes" id="UP000094291">
    <property type="component" value="Unassembled WGS sequence"/>
</dbReference>
<dbReference type="OrthoDB" id="5582635at2"/>
<dbReference type="EMBL" id="MDTQ01000001">
    <property type="protein sequence ID" value="ODC02523.1"/>
    <property type="molecule type" value="Genomic_DNA"/>
</dbReference>
<evidence type="ECO:0000313" key="2">
    <source>
        <dbReference type="Proteomes" id="UP000094291"/>
    </source>
</evidence>